<dbReference type="PROSITE" id="PS50088">
    <property type="entry name" value="ANK_REPEAT"/>
    <property type="match status" value="10"/>
</dbReference>
<keyword evidence="2 3" id="KW-0040">ANK repeat</keyword>
<dbReference type="CDD" id="cd18501">
    <property type="entry name" value="BACK_ANKFY1_Rank5"/>
    <property type="match status" value="1"/>
</dbReference>
<dbReference type="Gene3D" id="1.25.40.20">
    <property type="entry name" value="Ankyrin repeat-containing domain"/>
    <property type="match status" value="5"/>
</dbReference>
<dbReference type="Gene3D" id="2.10.90.10">
    <property type="entry name" value="Cystine-knot cytokines"/>
    <property type="match status" value="1"/>
</dbReference>
<feature type="repeat" description="ANK" evidence="3">
    <location>
        <begin position="515"/>
        <end position="544"/>
    </location>
</feature>
<feature type="region of interest" description="Disordered" evidence="5">
    <location>
        <begin position="1367"/>
        <end position="1387"/>
    </location>
</feature>
<reference evidence="7 8" key="1">
    <citation type="submission" date="2020-02" db="EMBL/GenBank/DDBJ databases">
        <authorList>
            <person name="Ferguson B K."/>
        </authorList>
    </citation>
    <scope>NUCLEOTIDE SEQUENCE [LARGE SCALE GENOMIC DNA]</scope>
</reference>
<feature type="repeat" description="ANK" evidence="3">
    <location>
        <begin position="763"/>
        <end position="795"/>
    </location>
</feature>
<evidence type="ECO:0000313" key="8">
    <source>
        <dbReference type="Proteomes" id="UP000479190"/>
    </source>
</evidence>
<dbReference type="PROSITE" id="PS50278">
    <property type="entry name" value="PDGF_2"/>
    <property type="match status" value="1"/>
</dbReference>
<dbReference type="InterPro" id="IPR002110">
    <property type="entry name" value="Ankyrin_rpt"/>
</dbReference>
<dbReference type="EMBL" id="CADCXV010000807">
    <property type="protein sequence ID" value="CAB0036140.1"/>
    <property type="molecule type" value="Genomic_DNA"/>
</dbReference>
<feature type="repeat" description="ANK" evidence="3">
    <location>
        <begin position="222"/>
        <end position="257"/>
    </location>
</feature>
<dbReference type="SMART" id="SM00248">
    <property type="entry name" value="ANK"/>
    <property type="match status" value="21"/>
</dbReference>
<feature type="repeat" description="ANK" evidence="3">
    <location>
        <begin position="151"/>
        <end position="183"/>
    </location>
</feature>
<dbReference type="PANTHER" id="PTHR24198:SF191">
    <property type="entry name" value="RABANKYRIN-5-LIKE"/>
    <property type="match status" value="1"/>
</dbReference>
<keyword evidence="4" id="KW-0339">Growth factor</keyword>
<evidence type="ECO:0000256" key="2">
    <source>
        <dbReference type="ARBA" id="ARBA00023043"/>
    </source>
</evidence>
<evidence type="ECO:0000256" key="5">
    <source>
        <dbReference type="SAM" id="MobiDB-lite"/>
    </source>
</evidence>
<dbReference type="Gene3D" id="3.30.710.10">
    <property type="entry name" value="Potassium Channel Kv1.1, Chain A"/>
    <property type="match status" value="1"/>
</dbReference>
<evidence type="ECO:0000313" key="7">
    <source>
        <dbReference type="EMBL" id="CAB0036140.1"/>
    </source>
</evidence>
<dbReference type="InterPro" id="IPR029034">
    <property type="entry name" value="Cystine-knot_cytokine"/>
</dbReference>
<protein>
    <recommendedName>
        <fullName evidence="6">Platelet-derived growth factor (PDGF) family profile domain-containing protein</fullName>
    </recommendedName>
</protein>
<evidence type="ECO:0000259" key="6">
    <source>
        <dbReference type="PROSITE" id="PS50278"/>
    </source>
</evidence>
<keyword evidence="8" id="KW-1185">Reference proteome</keyword>
<dbReference type="SMART" id="SM00141">
    <property type="entry name" value="PDGF"/>
    <property type="match status" value="1"/>
</dbReference>
<feature type="domain" description="Platelet-derived growth factor (PDGF) family profile" evidence="6">
    <location>
        <begin position="1157"/>
        <end position="1243"/>
    </location>
</feature>
<feature type="repeat" description="ANK" evidence="3">
    <location>
        <begin position="627"/>
        <end position="659"/>
    </location>
</feature>
<evidence type="ECO:0000256" key="1">
    <source>
        <dbReference type="ARBA" id="ARBA00022737"/>
    </source>
</evidence>
<feature type="repeat" description="ANK" evidence="3">
    <location>
        <begin position="482"/>
        <end position="514"/>
    </location>
</feature>
<dbReference type="PROSITE" id="PS50297">
    <property type="entry name" value="ANK_REP_REGION"/>
    <property type="match status" value="8"/>
</dbReference>
<dbReference type="Pfam" id="PF00341">
    <property type="entry name" value="PDGF"/>
    <property type="match status" value="1"/>
</dbReference>
<feature type="repeat" description="ANK" evidence="3">
    <location>
        <begin position="829"/>
        <end position="850"/>
    </location>
</feature>
<accession>A0A6H5IDJ8</accession>
<dbReference type="PANTHER" id="PTHR24198">
    <property type="entry name" value="ANKYRIN REPEAT AND PROTEIN KINASE DOMAIN-CONTAINING PROTEIN"/>
    <property type="match status" value="1"/>
</dbReference>
<proteinExistence type="inferred from homology"/>
<dbReference type="InterPro" id="IPR049763">
    <property type="entry name" value="ANKFY1_BACK"/>
</dbReference>
<dbReference type="Proteomes" id="UP000479190">
    <property type="component" value="Unassembled WGS sequence"/>
</dbReference>
<dbReference type="OrthoDB" id="2306477at2759"/>
<comment type="similarity">
    <text evidence="4">Belongs to the PDGF/VEGF growth factor family.</text>
</comment>
<feature type="repeat" description="ANK" evidence="3">
    <location>
        <begin position="447"/>
        <end position="481"/>
    </location>
</feature>
<dbReference type="InterPro" id="IPR000072">
    <property type="entry name" value="PDGF/VEGF_dom"/>
</dbReference>
<dbReference type="SUPFAM" id="SSF57501">
    <property type="entry name" value="Cystine-knot cytokines"/>
    <property type="match status" value="1"/>
</dbReference>
<dbReference type="SUPFAM" id="SSF48403">
    <property type="entry name" value="Ankyrin repeat"/>
    <property type="match status" value="4"/>
</dbReference>
<name>A0A6H5IDJ8_9HYME</name>
<evidence type="ECO:0000256" key="4">
    <source>
        <dbReference type="RuleBase" id="RU003818"/>
    </source>
</evidence>
<keyword evidence="1" id="KW-0677">Repeat</keyword>
<sequence>MRTHWKHLDESIASVLLKWIYTDSVSEDKLSLELMKAASSFGLTELMERCEKYLMGNVKLQDCVKLYTIAEELGTKKLRDHCSSLISCHWDDLSGEDFKEMPGPLLYQLLKAKSDYPLHSAVRLQREDVVFLYLVEHNAELPDAVNRLDNRGETALEVALKSRQPSLARTLVEHRADLWARDAEGCSLLHSAIRKSDSYAAEFIVEQLQNCGQQLDKPHPRDASTALHLLARHRAQDMLAVATRLIKAGLEPNAQNNDGWSPLHCCVAERNEPMLDVLLSCDSLNVDLRTRQGDTALCMALLAEPCFESAAAKLLAKGAAPNPRYPGDEAASLLHKLAREGRQDAALFLLESLKQEEKQLLKDTESLEARDREGFTVLHEAARSDLPRLCERLLELAPGLLAGRTLTEETAVHLAVSHGSLRTLEVLLAAEPDPQRRKQLMSSKDRRGETPLSLSVLAESRDKEILRALIEAGADIEQRNDEGYTALHTSINSENSDYAIFLIENGADLNSPTSSGETPMQMSVHCRLADVVEALCRRGADVNAGCPLWDALDSGQEQVAATLIAHGADPDCWRPGHDGGCQQTLLHKAIDENCEDYAIFLIKSGCDLNSPRRPPASGEEGGEEARDECTPLHLCCQWGLEQVVQTLIEHGANVNSRDAEGKTPLHLAIENQNDQIISLLLFHPNINLSLRDKKGLSPFATALVMRNNSAARAILEKLPSAAEQFDNKGRNFLHTAIQKNDMESILFLLSIRVNVNSKVQDLTGTPPLSLAAVTGNEVLVRSLLLAGAMINDTDAHRNTALHAASKAGHANVVSALLQNNINFDAVNADGDNALHVAVREGHVSVVRALLTECTLNAEAVNLKGRNPLHELARCGRDNTATNICELFFECMPDYPLNNAAKPERSLDDDDDDDDSAACVVEIKPSRWASPTITRTLPSPSIRISVRSSTWMLLQPRRLGSRMKISGSTILLGTSSFSSTYAELLLQQESCKTRIRNCNACRDRNRDSELIMYATTPRSEEHSTLNIISLAQCLRLLRSDDPNCYEQIKDLRGGTNRNNKCIIERKRTMSSTLTKIVASFVLCNALLLAGQWGTWANGLDRIIKTEKEAELINSFQTEEELLNYLGIEDPRKSDYDDGDSNSIHQRSAGNIISRPRMAACKPENQSVSTTEGNGTFHDPYVMFSPPCIRVQRCGGCCWLQSHACQPIKTETLFVQILGIRYPDSDHSETWRELRPIEQHLECKCMCSFGPEACNDKQVYSREECSCTCVNRDEEQKCERGEFAERQRWNVTTCNCDCRKEYLRECSTGYYYDQTQCACRKLQLFSHWFGAGDSSQAAAAAGEAAIGGPSVPINNRQYGVAVNDRRASYNNNNNNNNNGRQRTTDKPPVYVYTFAGADDPRRKHKDDPEY</sequence>
<evidence type="ECO:0000256" key="3">
    <source>
        <dbReference type="PROSITE-ProRule" id="PRU00023"/>
    </source>
</evidence>
<dbReference type="InterPro" id="IPR036770">
    <property type="entry name" value="Ankyrin_rpt-contain_sf"/>
</dbReference>
<organism evidence="7 8">
    <name type="scientific">Trichogramma brassicae</name>
    <dbReference type="NCBI Taxonomy" id="86971"/>
    <lineage>
        <taxon>Eukaryota</taxon>
        <taxon>Metazoa</taxon>
        <taxon>Ecdysozoa</taxon>
        <taxon>Arthropoda</taxon>
        <taxon>Hexapoda</taxon>
        <taxon>Insecta</taxon>
        <taxon>Pterygota</taxon>
        <taxon>Neoptera</taxon>
        <taxon>Endopterygota</taxon>
        <taxon>Hymenoptera</taxon>
        <taxon>Apocrita</taxon>
        <taxon>Proctotrupomorpha</taxon>
        <taxon>Chalcidoidea</taxon>
        <taxon>Trichogrammatidae</taxon>
        <taxon>Trichogramma</taxon>
    </lineage>
</organism>
<feature type="repeat" description="ANK" evidence="3">
    <location>
        <begin position="796"/>
        <end position="828"/>
    </location>
</feature>
<dbReference type="Pfam" id="PF12796">
    <property type="entry name" value="Ank_2"/>
    <property type="match status" value="5"/>
</dbReference>
<dbReference type="Pfam" id="PF00023">
    <property type="entry name" value="Ank"/>
    <property type="match status" value="1"/>
</dbReference>
<dbReference type="GO" id="GO:0016020">
    <property type="term" value="C:membrane"/>
    <property type="evidence" value="ECO:0007669"/>
    <property type="project" value="InterPro"/>
</dbReference>
<gene>
    <name evidence="7" type="ORF">TBRA_LOCUS8021</name>
</gene>
<feature type="repeat" description="ANK" evidence="3">
    <location>
        <begin position="660"/>
        <end position="693"/>
    </location>
</feature>
<dbReference type="GO" id="GO:0008083">
    <property type="term" value="F:growth factor activity"/>
    <property type="evidence" value="ECO:0007669"/>
    <property type="project" value="UniProtKB-KW"/>
</dbReference>
<dbReference type="InterPro" id="IPR011333">
    <property type="entry name" value="SKP1/BTB/POZ_sf"/>
</dbReference>